<dbReference type="EMBL" id="SJPS01000001">
    <property type="protein sequence ID" value="TWU29496.1"/>
    <property type="molecule type" value="Genomic_DNA"/>
</dbReference>
<organism evidence="1 2">
    <name type="scientific">Bythopirellula polymerisocia</name>
    <dbReference type="NCBI Taxonomy" id="2528003"/>
    <lineage>
        <taxon>Bacteria</taxon>
        <taxon>Pseudomonadati</taxon>
        <taxon>Planctomycetota</taxon>
        <taxon>Planctomycetia</taxon>
        <taxon>Pirellulales</taxon>
        <taxon>Lacipirellulaceae</taxon>
        <taxon>Bythopirellula</taxon>
    </lineage>
</organism>
<evidence type="ECO:0000313" key="2">
    <source>
        <dbReference type="Proteomes" id="UP000318437"/>
    </source>
</evidence>
<dbReference type="Proteomes" id="UP000318437">
    <property type="component" value="Unassembled WGS sequence"/>
</dbReference>
<gene>
    <name evidence="1" type="ORF">Pla144_02740</name>
</gene>
<keyword evidence="2" id="KW-1185">Reference proteome</keyword>
<protein>
    <submittedName>
        <fullName evidence="1">Uncharacterized protein</fullName>
    </submittedName>
</protein>
<sequence>MVELKAGQQSAGLAFRGGLLSKGPLEKFRGWTYYVNGVESEAELAALRQAVARGAPTAGRSGEFELPRPSAWNPILFRAESSAESQEFPRKGEACQAPFLAAVWHAAASWQAQ</sequence>
<proteinExistence type="predicted"/>
<accession>A0A5C6D2R3</accession>
<name>A0A5C6D2R3_9BACT</name>
<reference evidence="1 2" key="1">
    <citation type="submission" date="2019-02" db="EMBL/GenBank/DDBJ databases">
        <title>Deep-cultivation of Planctomycetes and their phenomic and genomic characterization uncovers novel biology.</title>
        <authorList>
            <person name="Wiegand S."/>
            <person name="Jogler M."/>
            <person name="Boedeker C."/>
            <person name="Pinto D."/>
            <person name="Vollmers J."/>
            <person name="Rivas-Marin E."/>
            <person name="Kohn T."/>
            <person name="Peeters S.H."/>
            <person name="Heuer A."/>
            <person name="Rast P."/>
            <person name="Oberbeckmann S."/>
            <person name="Bunk B."/>
            <person name="Jeske O."/>
            <person name="Meyerdierks A."/>
            <person name="Storesund J.E."/>
            <person name="Kallscheuer N."/>
            <person name="Luecker S."/>
            <person name="Lage O.M."/>
            <person name="Pohl T."/>
            <person name="Merkel B.J."/>
            <person name="Hornburger P."/>
            <person name="Mueller R.-W."/>
            <person name="Bruemmer F."/>
            <person name="Labrenz M."/>
            <person name="Spormann A.M."/>
            <person name="Op Den Camp H."/>
            <person name="Overmann J."/>
            <person name="Amann R."/>
            <person name="Jetten M.S.M."/>
            <person name="Mascher T."/>
            <person name="Medema M.H."/>
            <person name="Devos D.P."/>
            <person name="Kaster A.-K."/>
            <person name="Ovreas L."/>
            <person name="Rohde M."/>
            <person name="Galperin M.Y."/>
            <person name="Jogler C."/>
        </authorList>
    </citation>
    <scope>NUCLEOTIDE SEQUENCE [LARGE SCALE GENOMIC DNA]</scope>
    <source>
        <strain evidence="1 2">Pla144</strain>
    </source>
</reference>
<evidence type="ECO:0000313" key="1">
    <source>
        <dbReference type="EMBL" id="TWU29496.1"/>
    </source>
</evidence>
<comment type="caution">
    <text evidence="1">The sequence shown here is derived from an EMBL/GenBank/DDBJ whole genome shotgun (WGS) entry which is preliminary data.</text>
</comment>
<dbReference type="AlphaFoldDB" id="A0A5C6D2R3"/>